<evidence type="ECO:0000313" key="3">
    <source>
        <dbReference type="EMBL" id="SFW22363.1"/>
    </source>
</evidence>
<accession>A0A1K1MGY0</accession>
<dbReference type="Proteomes" id="UP000183788">
    <property type="component" value="Unassembled WGS sequence"/>
</dbReference>
<evidence type="ECO:0000259" key="2">
    <source>
        <dbReference type="Pfam" id="PF12704"/>
    </source>
</evidence>
<dbReference type="InterPro" id="IPR025857">
    <property type="entry name" value="MacB_PCD"/>
</dbReference>
<dbReference type="RefSeq" id="WP_083571331.1">
    <property type="nucleotide sequence ID" value="NZ_CP139972.1"/>
</dbReference>
<dbReference type="PROSITE" id="PS51257">
    <property type="entry name" value="PROKAR_LIPOPROTEIN"/>
    <property type="match status" value="1"/>
</dbReference>
<evidence type="ECO:0000313" key="5">
    <source>
        <dbReference type="Proteomes" id="UP000183788"/>
    </source>
</evidence>
<feature type="transmembrane region" description="Helical" evidence="1">
    <location>
        <begin position="16"/>
        <end position="37"/>
    </location>
</feature>
<dbReference type="STRING" id="1004.SAMN05661012_00565"/>
<name>A0A1K1MGY0_9BACT</name>
<keyword evidence="1" id="KW-1133">Transmembrane helix</keyword>
<dbReference type="Pfam" id="PF12704">
    <property type="entry name" value="MacB_PCD"/>
    <property type="match status" value="1"/>
</dbReference>
<keyword evidence="6" id="KW-1185">Reference proteome</keyword>
<proteinExistence type="predicted"/>
<evidence type="ECO:0000313" key="4">
    <source>
        <dbReference type="EMBL" id="WQG91700.1"/>
    </source>
</evidence>
<reference evidence="3 5" key="1">
    <citation type="submission" date="2016-11" db="EMBL/GenBank/DDBJ databases">
        <authorList>
            <person name="Jaros S."/>
            <person name="Januszkiewicz K."/>
            <person name="Wedrychowicz H."/>
        </authorList>
    </citation>
    <scope>NUCLEOTIDE SEQUENCE [LARGE SCALE GENOMIC DNA]</scope>
    <source>
        <strain evidence="3 5">DSM 784</strain>
    </source>
</reference>
<dbReference type="EMBL" id="CP140154">
    <property type="protein sequence ID" value="WQG91700.1"/>
    <property type="molecule type" value="Genomic_DNA"/>
</dbReference>
<evidence type="ECO:0000256" key="1">
    <source>
        <dbReference type="SAM" id="Phobius"/>
    </source>
</evidence>
<keyword evidence="1" id="KW-0472">Membrane</keyword>
<protein>
    <submittedName>
        <fullName evidence="4">ABC transporter permease</fullName>
    </submittedName>
    <submittedName>
        <fullName evidence="3">MacB-like core domain-containing protein</fullName>
    </submittedName>
</protein>
<dbReference type="OrthoDB" id="1451596at2"/>
<evidence type="ECO:0000313" key="6">
    <source>
        <dbReference type="Proteomes" id="UP001326715"/>
    </source>
</evidence>
<sequence length="241" mass="26813">MFKRSLRRLMKDRQSTILNLVGLSTGLACALLIWLWIHDELQTDRFHQSGERIYQVMVTRQQGNGSETDPGTAGALGQELINIIPNVEQVVTLAPQKWFEPFSVNYGNNTVSATGNFASKDFFSMFSFDLLEGNKNTVLADKHSVVISKSLALSLFHSTKDAVGKTLSWKLFDFKQVVTVTGVYNDMPANSTIKMDFVLNFNAWVDEMPVSGDLGNGTGPFETYVLLKKRHRHVACSGSLA</sequence>
<keyword evidence="1" id="KW-0812">Transmembrane</keyword>
<dbReference type="AlphaFoldDB" id="A0A1K1MGY0"/>
<dbReference type="Proteomes" id="UP001326715">
    <property type="component" value="Chromosome"/>
</dbReference>
<reference evidence="4 6" key="2">
    <citation type="submission" date="2023-11" db="EMBL/GenBank/DDBJ databases">
        <title>MicrobeMod: A computational toolkit for identifying prokaryotic methylation and restriction-modification with nanopore sequencing.</title>
        <authorList>
            <person name="Crits-Christoph A."/>
            <person name="Kang S.C."/>
            <person name="Lee H."/>
            <person name="Ostrov N."/>
        </authorList>
    </citation>
    <scope>NUCLEOTIDE SEQUENCE [LARGE SCALE GENOMIC DNA]</scope>
    <source>
        <strain evidence="4 6">ATCC 23090</strain>
    </source>
</reference>
<gene>
    <name evidence="3" type="ORF">SAMN05661012_00565</name>
    <name evidence="4" type="ORF">SR876_09305</name>
</gene>
<organism evidence="3 5">
    <name type="scientific">Chitinophaga sancti</name>
    <dbReference type="NCBI Taxonomy" id="1004"/>
    <lineage>
        <taxon>Bacteria</taxon>
        <taxon>Pseudomonadati</taxon>
        <taxon>Bacteroidota</taxon>
        <taxon>Chitinophagia</taxon>
        <taxon>Chitinophagales</taxon>
        <taxon>Chitinophagaceae</taxon>
        <taxon>Chitinophaga</taxon>
    </lineage>
</organism>
<dbReference type="EMBL" id="FPIZ01000002">
    <property type="protein sequence ID" value="SFW22363.1"/>
    <property type="molecule type" value="Genomic_DNA"/>
</dbReference>
<feature type="domain" description="MacB-like periplasmic core" evidence="2">
    <location>
        <begin position="16"/>
        <end position="206"/>
    </location>
</feature>